<accession>A0A9W8LZK1</accession>
<dbReference type="OrthoDB" id="10467423at2759"/>
<name>A0A9W8LZK1_9FUNG</name>
<dbReference type="Proteomes" id="UP001139887">
    <property type="component" value="Unassembled WGS sequence"/>
</dbReference>
<reference evidence="1" key="1">
    <citation type="submission" date="2022-07" db="EMBL/GenBank/DDBJ databases">
        <title>Phylogenomic reconstructions and comparative analyses of Kickxellomycotina fungi.</title>
        <authorList>
            <person name="Reynolds N.K."/>
            <person name="Stajich J.E."/>
            <person name="Barry K."/>
            <person name="Grigoriev I.V."/>
            <person name="Crous P."/>
            <person name="Smith M.E."/>
        </authorList>
    </citation>
    <scope>NUCLEOTIDE SEQUENCE</scope>
    <source>
        <strain evidence="1">NRRL 1566</strain>
    </source>
</reference>
<evidence type="ECO:0000313" key="2">
    <source>
        <dbReference type="Proteomes" id="UP001139887"/>
    </source>
</evidence>
<dbReference type="EMBL" id="JANBUW010000053">
    <property type="protein sequence ID" value="KAJ2849887.1"/>
    <property type="molecule type" value="Genomic_DNA"/>
</dbReference>
<proteinExistence type="predicted"/>
<protein>
    <submittedName>
        <fullName evidence="1">Uncharacterized protein</fullName>
    </submittedName>
</protein>
<dbReference type="AlphaFoldDB" id="A0A9W8LZK1"/>
<gene>
    <name evidence="1" type="ORF">IWW36_002306</name>
</gene>
<comment type="caution">
    <text evidence="1">The sequence shown here is derived from an EMBL/GenBank/DDBJ whole genome shotgun (WGS) entry which is preliminary data.</text>
</comment>
<keyword evidence="2" id="KW-1185">Reference proteome</keyword>
<sequence>MDASIDDLSNSLKLLVVNSNAAFISELKKKLPKESQTIDEVADQVRKGLLAKIYSSVASISPTSIVPKEEPVDHCEHTLTRGINKGKQCKNPKTKSSIYCSTHKRMHSKDEAKDSFKLVDEQAGLYQFNDTPILVTARDVARPVSKLNHVMVAQMIDGEVQEISEEVKAIAIKNNINLNN</sequence>
<organism evidence="1 2">
    <name type="scientific">Coemansia brasiliensis</name>
    <dbReference type="NCBI Taxonomy" id="2650707"/>
    <lineage>
        <taxon>Eukaryota</taxon>
        <taxon>Fungi</taxon>
        <taxon>Fungi incertae sedis</taxon>
        <taxon>Zoopagomycota</taxon>
        <taxon>Kickxellomycotina</taxon>
        <taxon>Kickxellomycetes</taxon>
        <taxon>Kickxellales</taxon>
        <taxon>Kickxellaceae</taxon>
        <taxon>Coemansia</taxon>
    </lineage>
</organism>
<evidence type="ECO:0000313" key="1">
    <source>
        <dbReference type="EMBL" id="KAJ2849887.1"/>
    </source>
</evidence>